<organism evidence="1 2">
    <name type="scientific">Lactuca sativa</name>
    <name type="common">Garden lettuce</name>
    <dbReference type="NCBI Taxonomy" id="4236"/>
    <lineage>
        <taxon>Eukaryota</taxon>
        <taxon>Viridiplantae</taxon>
        <taxon>Streptophyta</taxon>
        <taxon>Embryophyta</taxon>
        <taxon>Tracheophyta</taxon>
        <taxon>Spermatophyta</taxon>
        <taxon>Magnoliopsida</taxon>
        <taxon>eudicotyledons</taxon>
        <taxon>Gunneridae</taxon>
        <taxon>Pentapetalae</taxon>
        <taxon>asterids</taxon>
        <taxon>campanulids</taxon>
        <taxon>Asterales</taxon>
        <taxon>Asteraceae</taxon>
        <taxon>Cichorioideae</taxon>
        <taxon>Cichorieae</taxon>
        <taxon>Lactucinae</taxon>
        <taxon>Lactuca</taxon>
    </lineage>
</organism>
<dbReference type="Proteomes" id="UP000235145">
    <property type="component" value="Unassembled WGS sequence"/>
</dbReference>
<dbReference type="EMBL" id="NBSK02000005">
    <property type="protein sequence ID" value="KAJ0202701.1"/>
    <property type="molecule type" value="Genomic_DNA"/>
</dbReference>
<evidence type="ECO:0000313" key="2">
    <source>
        <dbReference type="Proteomes" id="UP000235145"/>
    </source>
</evidence>
<name>A0A9R1X7W6_LACSA</name>
<protein>
    <submittedName>
        <fullName evidence="1">Uncharacterized protein</fullName>
    </submittedName>
</protein>
<accession>A0A9R1X7W6</accession>
<gene>
    <name evidence="1" type="ORF">LSAT_V11C500265640</name>
</gene>
<keyword evidence="2" id="KW-1185">Reference proteome</keyword>
<dbReference type="PANTHER" id="PTHR48449:SF1">
    <property type="entry name" value="DUF1985 DOMAIN-CONTAINING PROTEIN"/>
    <property type="match status" value="1"/>
</dbReference>
<dbReference type="AlphaFoldDB" id="A0A9R1X7W6"/>
<proteinExistence type="predicted"/>
<evidence type="ECO:0000313" key="1">
    <source>
        <dbReference type="EMBL" id="KAJ0202701.1"/>
    </source>
</evidence>
<reference evidence="1 2" key="1">
    <citation type="journal article" date="2017" name="Nat. Commun.">
        <title>Genome assembly with in vitro proximity ligation data and whole-genome triplication in lettuce.</title>
        <authorList>
            <person name="Reyes-Chin-Wo S."/>
            <person name="Wang Z."/>
            <person name="Yang X."/>
            <person name="Kozik A."/>
            <person name="Arikit S."/>
            <person name="Song C."/>
            <person name="Xia L."/>
            <person name="Froenicke L."/>
            <person name="Lavelle D.O."/>
            <person name="Truco M.J."/>
            <person name="Xia R."/>
            <person name="Zhu S."/>
            <person name="Xu C."/>
            <person name="Xu H."/>
            <person name="Xu X."/>
            <person name="Cox K."/>
            <person name="Korf I."/>
            <person name="Meyers B.C."/>
            <person name="Michelmore R.W."/>
        </authorList>
    </citation>
    <scope>NUCLEOTIDE SEQUENCE [LARGE SCALE GENOMIC DNA]</scope>
    <source>
        <strain evidence="2">cv. Salinas</strain>
        <tissue evidence="1">Seedlings</tissue>
    </source>
</reference>
<sequence>MATRCESFSRIIFGFLLDIQSNVVLSLDGINRLYFKLRDTKMVCGREEFCVITRFTFVNNTLLVANDDDGVRACLIYVLCQGFLGKQINDLVYKDWFFLAKNVDDWNILDILSNTRCQDLQHQLGAIKKLKWVDVKKNFDVTKEGRKPRYKMIPSEEETRKSYYYMYGEPTLVPSSVRKRFWRKEESSSNISSIGRSEARSRQSGKLSIQDPVNQIIALEEWCF</sequence>
<comment type="caution">
    <text evidence="1">The sequence shown here is derived from an EMBL/GenBank/DDBJ whole genome shotgun (WGS) entry which is preliminary data.</text>
</comment>
<dbReference type="PANTHER" id="PTHR48449">
    <property type="entry name" value="DUF1985 DOMAIN-CONTAINING PROTEIN"/>
    <property type="match status" value="1"/>
</dbReference>